<dbReference type="OrthoDB" id="9766717at2"/>
<dbReference type="GO" id="GO:0008804">
    <property type="term" value="F:carbamate kinase activity"/>
    <property type="evidence" value="ECO:0007669"/>
    <property type="project" value="UniProtKB-UniRule"/>
</dbReference>
<dbReference type="NCBIfam" id="TIGR00746">
    <property type="entry name" value="arcC"/>
    <property type="match status" value="1"/>
</dbReference>
<dbReference type="PRINTS" id="PR01469">
    <property type="entry name" value="CARBMTKINASE"/>
</dbReference>
<comment type="similarity">
    <text evidence="1 5">Belongs to the carbamate kinase family.</text>
</comment>
<dbReference type="PANTHER" id="PTHR30409:SF1">
    <property type="entry name" value="CARBAMATE KINASE-RELATED"/>
    <property type="match status" value="1"/>
</dbReference>
<feature type="domain" description="Aspartate/glutamate/uridylate kinase" evidence="6">
    <location>
        <begin position="1"/>
        <end position="282"/>
    </location>
</feature>
<comment type="caution">
    <text evidence="7">The sequence shown here is derived from an EMBL/GenBank/DDBJ whole genome shotgun (WGS) entry which is preliminary data.</text>
</comment>
<dbReference type="InterPro" id="IPR003964">
    <property type="entry name" value="Carb_kinase"/>
</dbReference>
<keyword evidence="2 5" id="KW-0808">Transferase</keyword>
<accession>A0A443ZWK8</accession>
<evidence type="ECO:0000313" key="7">
    <source>
        <dbReference type="EMBL" id="RWU25349.1"/>
    </source>
</evidence>
<dbReference type="PIRSF" id="PIRSF000723">
    <property type="entry name" value="Carbamate_kin"/>
    <property type="match status" value="1"/>
</dbReference>
<evidence type="ECO:0000256" key="2">
    <source>
        <dbReference type="ARBA" id="ARBA00022679"/>
    </source>
</evidence>
<evidence type="ECO:0000256" key="5">
    <source>
        <dbReference type="PIRNR" id="PIRNR000723"/>
    </source>
</evidence>
<dbReference type="Gene3D" id="3.40.1160.10">
    <property type="entry name" value="Acetylglutamate kinase-like"/>
    <property type="match status" value="1"/>
</dbReference>
<organism evidence="7 8">
    <name type="scientific">Pseudomonas alkylphenolica</name>
    <dbReference type="NCBI Taxonomy" id="237609"/>
    <lineage>
        <taxon>Bacteria</taxon>
        <taxon>Pseudomonadati</taxon>
        <taxon>Pseudomonadota</taxon>
        <taxon>Gammaproteobacteria</taxon>
        <taxon>Pseudomonadales</taxon>
        <taxon>Pseudomonadaceae</taxon>
        <taxon>Pseudomonas</taxon>
    </lineage>
</organism>
<dbReference type="PANTHER" id="PTHR30409">
    <property type="entry name" value="CARBAMATE KINASE"/>
    <property type="match status" value="1"/>
</dbReference>
<keyword evidence="3 5" id="KW-0418">Kinase</keyword>
<dbReference type="FunFam" id="3.40.1160.10:FF:000007">
    <property type="entry name" value="Carbamate kinase"/>
    <property type="match status" value="1"/>
</dbReference>
<reference evidence="7 8" key="1">
    <citation type="submission" date="2018-06" db="EMBL/GenBank/DDBJ databases">
        <title>Bacteria isolated from soil of Wuhan.</title>
        <authorList>
            <person name="Wei X."/>
            <person name="Chunhua H."/>
        </authorList>
    </citation>
    <scope>NUCLEOTIDE SEQUENCE [LARGE SCALE GENOMIC DNA]</scope>
    <source>
        <strain evidence="8">xwS2</strain>
    </source>
</reference>
<dbReference type="SUPFAM" id="SSF53633">
    <property type="entry name" value="Carbamate kinase-like"/>
    <property type="match status" value="1"/>
</dbReference>
<dbReference type="Pfam" id="PF00696">
    <property type="entry name" value="AA_kinase"/>
    <property type="match status" value="1"/>
</dbReference>
<evidence type="ECO:0000259" key="6">
    <source>
        <dbReference type="Pfam" id="PF00696"/>
    </source>
</evidence>
<proteinExistence type="inferred from homology"/>
<dbReference type="Proteomes" id="UP000288983">
    <property type="component" value="Unassembled WGS sequence"/>
</dbReference>
<dbReference type="EMBL" id="QJRG01000034">
    <property type="protein sequence ID" value="RWU25349.1"/>
    <property type="molecule type" value="Genomic_DNA"/>
</dbReference>
<evidence type="ECO:0000256" key="3">
    <source>
        <dbReference type="ARBA" id="ARBA00022777"/>
    </source>
</evidence>
<evidence type="ECO:0000313" key="8">
    <source>
        <dbReference type="Proteomes" id="UP000288983"/>
    </source>
</evidence>
<dbReference type="RefSeq" id="WP_128322552.1">
    <property type="nucleotide sequence ID" value="NZ_QJRG01000034.1"/>
</dbReference>
<name>A0A443ZWK8_9PSED</name>
<dbReference type="CDD" id="cd04235">
    <property type="entry name" value="AAK_CK"/>
    <property type="match status" value="1"/>
</dbReference>
<evidence type="ECO:0000256" key="1">
    <source>
        <dbReference type="ARBA" id="ARBA00011066"/>
    </source>
</evidence>
<dbReference type="InterPro" id="IPR036393">
    <property type="entry name" value="AceGlu_kinase-like_sf"/>
</dbReference>
<dbReference type="NCBIfam" id="NF009008">
    <property type="entry name" value="PRK12354.1"/>
    <property type="match status" value="1"/>
</dbReference>
<dbReference type="GO" id="GO:0019546">
    <property type="term" value="P:L-arginine deiminase pathway"/>
    <property type="evidence" value="ECO:0007669"/>
    <property type="project" value="TreeGrafter"/>
</dbReference>
<evidence type="ECO:0000256" key="4">
    <source>
        <dbReference type="NCBIfam" id="TIGR00746"/>
    </source>
</evidence>
<dbReference type="STRING" id="237609.PSAKL28_42500"/>
<dbReference type="InterPro" id="IPR001048">
    <property type="entry name" value="Asp/Glu/Uridylate_kinase"/>
</dbReference>
<gene>
    <name evidence="7" type="primary">arcC</name>
    <name evidence="7" type="ORF">DM813_06395</name>
</gene>
<dbReference type="AlphaFoldDB" id="A0A443ZWK8"/>
<dbReference type="GO" id="GO:0005829">
    <property type="term" value="C:cytosol"/>
    <property type="evidence" value="ECO:0007669"/>
    <property type="project" value="TreeGrafter"/>
</dbReference>
<sequence length="310" mass="33102">MRIVVALGGNALLRRGEPMTAENQRANIRIATEQIAKIHPGNELVIAHGNGPQVGLLSLQAQSYKPDEAYPLDVLGAETEGMIGYIIEQELGNLLAFEVPFATLLTQVEVDAKDPAFQKPTKPIGPVYSEADAKRLAAEKGWAIAPDGDKFRRVVASPRPKRIFEIRPIKWLLEKKTVVICAGGGGIPTIYDDSGKVLSGVEAVIDKDLCSSLLAQQLDADLLVIATDVDGAYIDWGKPTQKAVAEAHPDELERLGFAAGSMGPKVQAACEFARQTGKVAVIGSLADIEGIVQGTKGTRVTTAKPGISYR</sequence>
<protein>
    <recommendedName>
        <fullName evidence="4 5">Carbamate kinase</fullName>
    </recommendedName>
</protein>